<protein>
    <submittedName>
        <fullName evidence="1">Uncharacterized protein</fullName>
    </submittedName>
</protein>
<sequence>MPNNKQKQRSEKLHSYPLDMEGRWMGRSQRNARSIVMGRGGVAVYLLAYKNDKAGTNGTYRWPNI</sequence>
<proteinExistence type="predicted"/>
<name>A0A0A8XR16_ARUDO</name>
<reference evidence="1" key="2">
    <citation type="journal article" date="2015" name="Data Brief">
        <title>Shoot transcriptome of the giant reed, Arundo donax.</title>
        <authorList>
            <person name="Barrero R.A."/>
            <person name="Guerrero F.D."/>
            <person name="Moolhuijzen P."/>
            <person name="Goolsby J.A."/>
            <person name="Tidwell J."/>
            <person name="Bellgard S.E."/>
            <person name="Bellgard M.I."/>
        </authorList>
    </citation>
    <scope>NUCLEOTIDE SEQUENCE</scope>
    <source>
        <tissue evidence="1">Shoot tissue taken approximately 20 cm above the soil surface</tissue>
    </source>
</reference>
<organism evidence="1">
    <name type="scientific">Arundo donax</name>
    <name type="common">Giant reed</name>
    <name type="synonym">Donax arundinaceus</name>
    <dbReference type="NCBI Taxonomy" id="35708"/>
    <lineage>
        <taxon>Eukaryota</taxon>
        <taxon>Viridiplantae</taxon>
        <taxon>Streptophyta</taxon>
        <taxon>Embryophyta</taxon>
        <taxon>Tracheophyta</taxon>
        <taxon>Spermatophyta</taxon>
        <taxon>Magnoliopsida</taxon>
        <taxon>Liliopsida</taxon>
        <taxon>Poales</taxon>
        <taxon>Poaceae</taxon>
        <taxon>PACMAD clade</taxon>
        <taxon>Arundinoideae</taxon>
        <taxon>Arundineae</taxon>
        <taxon>Arundo</taxon>
    </lineage>
</organism>
<evidence type="ECO:0000313" key="1">
    <source>
        <dbReference type="EMBL" id="JAD16379.1"/>
    </source>
</evidence>
<reference evidence="1" key="1">
    <citation type="submission" date="2014-09" db="EMBL/GenBank/DDBJ databases">
        <authorList>
            <person name="Magalhaes I.L.F."/>
            <person name="Oliveira U."/>
            <person name="Santos F.R."/>
            <person name="Vidigal T.H.D.A."/>
            <person name="Brescovit A.D."/>
            <person name="Santos A.J."/>
        </authorList>
    </citation>
    <scope>NUCLEOTIDE SEQUENCE</scope>
    <source>
        <tissue evidence="1">Shoot tissue taken approximately 20 cm above the soil surface</tissue>
    </source>
</reference>
<dbReference type="EMBL" id="GBRH01281516">
    <property type="protein sequence ID" value="JAD16379.1"/>
    <property type="molecule type" value="Transcribed_RNA"/>
</dbReference>
<accession>A0A0A8XR16</accession>
<dbReference type="AlphaFoldDB" id="A0A0A8XR16"/>